<dbReference type="Proteomes" id="UP000179283">
    <property type="component" value="Unassembled WGS sequence"/>
</dbReference>
<sequence>MGDPSDITPTLSVENTEIAVVEEIEETEQVLTTKEKVEQYFADTPIMVDIARCESRFVHLNKDGSIHRGKLTPADVGVMQINERYHLKTSRKLGYDIYTLEGNLGYARYLYEKQGARPWLASSQCWAKYSEIAKS</sequence>
<protein>
    <recommendedName>
        <fullName evidence="3">Transglycosylase SLT domain-containing protein</fullName>
    </recommendedName>
</protein>
<organism evidence="1 2">
    <name type="scientific">Candidatus Zambryskibacteria bacterium RIFCSPLOWO2_01_FULL_43_17</name>
    <dbReference type="NCBI Taxonomy" id="1802760"/>
    <lineage>
        <taxon>Bacteria</taxon>
        <taxon>Candidatus Zambryskiibacteriota</taxon>
    </lineage>
</organism>
<dbReference type="SUPFAM" id="SSF53955">
    <property type="entry name" value="Lysozyme-like"/>
    <property type="match status" value="1"/>
</dbReference>
<accession>A0A1G2U2C5</accession>
<dbReference type="EMBL" id="MHWD01000017">
    <property type="protein sequence ID" value="OHB03681.1"/>
    <property type="molecule type" value="Genomic_DNA"/>
</dbReference>
<dbReference type="InterPro" id="IPR023346">
    <property type="entry name" value="Lysozyme-like_dom_sf"/>
</dbReference>
<evidence type="ECO:0000313" key="1">
    <source>
        <dbReference type="EMBL" id="OHB03681.1"/>
    </source>
</evidence>
<evidence type="ECO:0000313" key="2">
    <source>
        <dbReference type="Proteomes" id="UP000179283"/>
    </source>
</evidence>
<dbReference type="AlphaFoldDB" id="A0A1G2U2C5"/>
<reference evidence="1 2" key="1">
    <citation type="journal article" date="2016" name="Nat. Commun.">
        <title>Thousands of microbial genomes shed light on interconnected biogeochemical processes in an aquifer system.</title>
        <authorList>
            <person name="Anantharaman K."/>
            <person name="Brown C.T."/>
            <person name="Hug L.A."/>
            <person name="Sharon I."/>
            <person name="Castelle C.J."/>
            <person name="Probst A.J."/>
            <person name="Thomas B.C."/>
            <person name="Singh A."/>
            <person name="Wilkins M.J."/>
            <person name="Karaoz U."/>
            <person name="Brodie E.L."/>
            <person name="Williams K.H."/>
            <person name="Hubbard S.S."/>
            <person name="Banfield J.F."/>
        </authorList>
    </citation>
    <scope>NUCLEOTIDE SEQUENCE [LARGE SCALE GENOMIC DNA]</scope>
</reference>
<comment type="caution">
    <text evidence="1">The sequence shown here is derived from an EMBL/GenBank/DDBJ whole genome shotgun (WGS) entry which is preliminary data.</text>
</comment>
<gene>
    <name evidence="1" type="ORF">A2920_03170</name>
</gene>
<name>A0A1G2U2C5_9BACT</name>
<evidence type="ECO:0008006" key="3">
    <source>
        <dbReference type="Google" id="ProtNLM"/>
    </source>
</evidence>
<proteinExistence type="predicted"/>